<reference evidence="2" key="2">
    <citation type="journal article" date="2021" name="PeerJ">
        <title>Extensive microbial diversity within the chicken gut microbiome revealed by metagenomics and culture.</title>
        <authorList>
            <person name="Gilroy R."/>
            <person name="Ravi A."/>
            <person name="Getino M."/>
            <person name="Pursley I."/>
            <person name="Horton D.L."/>
            <person name="Alikhan N.F."/>
            <person name="Baker D."/>
            <person name="Gharbi K."/>
            <person name="Hall N."/>
            <person name="Watson M."/>
            <person name="Adriaenssens E.M."/>
            <person name="Foster-Nyarko E."/>
            <person name="Jarju S."/>
            <person name="Secka A."/>
            <person name="Antonio M."/>
            <person name="Oren A."/>
            <person name="Chaudhuri R.R."/>
            <person name="La Ragione R."/>
            <person name="Hildebrand F."/>
            <person name="Pallen M.J."/>
        </authorList>
    </citation>
    <scope>NUCLEOTIDE SEQUENCE</scope>
    <source>
        <strain evidence="2">CHK152-2871</strain>
    </source>
</reference>
<dbReference type="InterPro" id="IPR029063">
    <property type="entry name" value="SAM-dependent_MTases_sf"/>
</dbReference>
<gene>
    <name evidence="2" type="ORF">IAA86_07765</name>
</gene>
<name>A0A9D1JYA5_9BACT</name>
<evidence type="ECO:0000313" key="2">
    <source>
        <dbReference type="EMBL" id="HIS74901.1"/>
    </source>
</evidence>
<dbReference type="SUPFAM" id="SSF53335">
    <property type="entry name" value="S-adenosyl-L-methionine-dependent methyltransferases"/>
    <property type="match status" value="1"/>
</dbReference>
<organism evidence="2 3">
    <name type="scientific">Candidatus Galligastranaerophilus intestinavium</name>
    <dbReference type="NCBI Taxonomy" id="2840836"/>
    <lineage>
        <taxon>Bacteria</taxon>
        <taxon>Candidatus Galligastranaerophilus</taxon>
    </lineage>
</organism>
<feature type="domain" description="Methyltransferase type 11" evidence="1">
    <location>
        <begin position="45"/>
        <end position="130"/>
    </location>
</feature>
<evidence type="ECO:0000259" key="1">
    <source>
        <dbReference type="Pfam" id="PF08241"/>
    </source>
</evidence>
<reference evidence="2" key="1">
    <citation type="submission" date="2020-10" db="EMBL/GenBank/DDBJ databases">
        <authorList>
            <person name="Gilroy R."/>
        </authorList>
    </citation>
    <scope>NUCLEOTIDE SEQUENCE</scope>
    <source>
        <strain evidence="2">CHK152-2871</strain>
    </source>
</reference>
<dbReference type="PANTHER" id="PTHR43861:SF1">
    <property type="entry name" value="TRANS-ACONITATE 2-METHYLTRANSFERASE"/>
    <property type="match status" value="1"/>
</dbReference>
<keyword evidence="2" id="KW-0489">Methyltransferase</keyword>
<dbReference type="GO" id="GO:0008757">
    <property type="term" value="F:S-adenosylmethionine-dependent methyltransferase activity"/>
    <property type="evidence" value="ECO:0007669"/>
    <property type="project" value="InterPro"/>
</dbReference>
<protein>
    <submittedName>
        <fullName evidence="2">Methyltransferase domain-containing protein</fullName>
    </submittedName>
</protein>
<dbReference type="CDD" id="cd02440">
    <property type="entry name" value="AdoMet_MTases"/>
    <property type="match status" value="1"/>
</dbReference>
<dbReference type="GO" id="GO:0032259">
    <property type="term" value="P:methylation"/>
    <property type="evidence" value="ECO:0007669"/>
    <property type="project" value="UniProtKB-KW"/>
</dbReference>
<dbReference type="AlphaFoldDB" id="A0A9D1JYA5"/>
<evidence type="ECO:0000313" key="3">
    <source>
        <dbReference type="Proteomes" id="UP000886865"/>
    </source>
</evidence>
<dbReference type="PANTHER" id="PTHR43861">
    <property type="entry name" value="TRANS-ACONITATE 2-METHYLTRANSFERASE-RELATED"/>
    <property type="match status" value="1"/>
</dbReference>
<proteinExistence type="predicted"/>
<keyword evidence="2" id="KW-0808">Transferase</keyword>
<comment type="caution">
    <text evidence="2">The sequence shown here is derived from an EMBL/GenBank/DDBJ whole genome shotgun (WGS) entry which is preliminary data.</text>
</comment>
<dbReference type="Pfam" id="PF08241">
    <property type="entry name" value="Methyltransf_11"/>
    <property type="match status" value="1"/>
</dbReference>
<dbReference type="Proteomes" id="UP000886865">
    <property type="component" value="Unassembled WGS sequence"/>
</dbReference>
<accession>A0A9D1JYA5</accession>
<dbReference type="InterPro" id="IPR013216">
    <property type="entry name" value="Methyltransf_11"/>
</dbReference>
<dbReference type="Gene3D" id="3.40.50.150">
    <property type="entry name" value="Vaccinia Virus protein VP39"/>
    <property type="match status" value="1"/>
</dbReference>
<sequence length="236" mass="26911">MKNIPDFSKAKETYRNSAFVQNKMAKTLCEICAKHFGLNYGKIFEIGSGTGLLTDNIVKNFNFCELILNDLTENFTGYNYSFLKGDASVLQLPKNCDLIISGACFQWICNVESFFTKLKKSLNEKGILAFSSFGKDNFYEFKSVENLGLDYCNYAEILSRCGYSIVEYEREKVTLYFKTPKDILRHISSTGAVIPSDKHWSKTSLKSFEKKYIELFGDEKGVTLTYNPLYILATVK</sequence>
<dbReference type="EMBL" id="DVJQ01000066">
    <property type="protein sequence ID" value="HIS74901.1"/>
    <property type="molecule type" value="Genomic_DNA"/>
</dbReference>